<dbReference type="PRINTS" id="PR00035">
    <property type="entry name" value="HTHGNTR"/>
</dbReference>
<evidence type="ECO:0000256" key="1">
    <source>
        <dbReference type="ARBA" id="ARBA00023015"/>
    </source>
</evidence>
<dbReference type="EMBL" id="JQCF01000012">
    <property type="protein sequence ID" value="KRN99132.1"/>
    <property type="molecule type" value="Genomic_DNA"/>
</dbReference>
<dbReference type="STRING" id="993692.IV57_GL000557"/>
<name>A0A0R2LHU6_9LACO</name>
<protein>
    <submittedName>
        <fullName evidence="5">GntR family transcriptional regulator</fullName>
    </submittedName>
</protein>
<dbReference type="SMART" id="SM00345">
    <property type="entry name" value="HTH_GNTR"/>
    <property type="match status" value="1"/>
</dbReference>
<sequence>MKVTLQEQLINQLTSYIQTLPTNAKLLSERQMADKYEVSRNTLRLALLELEATGMVRRIHGKGTFVNRINLNSDLGSSYKFGQQMELLGKKPTTKIVSFEKKEASAYVAKNLQLQLGEMTLKIKRIRLADGQPMMFERTFLPLKIFPTLTEEMLVDKSMYDVFKQLFDENIQYADEYFSAGIISNCDSEFMGLQEGTPCLHLKRQTYDLQNNIIEFTLSVARSDEFAYHVRHNVGNIKS</sequence>
<proteinExistence type="predicted"/>
<dbReference type="SUPFAM" id="SSF46785">
    <property type="entry name" value="Winged helix' DNA-binding domain"/>
    <property type="match status" value="1"/>
</dbReference>
<accession>A0A0R2LHU6</accession>
<dbReference type="Gene3D" id="3.40.1410.10">
    <property type="entry name" value="Chorismate lyase-like"/>
    <property type="match status" value="1"/>
</dbReference>
<dbReference type="GO" id="GO:0045892">
    <property type="term" value="P:negative regulation of DNA-templated transcription"/>
    <property type="evidence" value="ECO:0007669"/>
    <property type="project" value="TreeGrafter"/>
</dbReference>
<dbReference type="InterPro" id="IPR011663">
    <property type="entry name" value="UTRA"/>
</dbReference>
<evidence type="ECO:0000313" key="6">
    <source>
        <dbReference type="Proteomes" id="UP000051006"/>
    </source>
</evidence>
<dbReference type="SMART" id="SM00866">
    <property type="entry name" value="UTRA"/>
    <property type="match status" value="1"/>
</dbReference>
<keyword evidence="3" id="KW-0804">Transcription</keyword>
<dbReference type="PANTHER" id="PTHR44846">
    <property type="entry name" value="MANNOSYL-D-GLYCERATE TRANSPORT/METABOLISM SYSTEM REPRESSOR MNGR-RELATED"/>
    <property type="match status" value="1"/>
</dbReference>
<dbReference type="RefSeq" id="WP_057880903.1">
    <property type="nucleotide sequence ID" value="NZ_JQCF01000012.1"/>
</dbReference>
<evidence type="ECO:0000259" key="4">
    <source>
        <dbReference type="PROSITE" id="PS50949"/>
    </source>
</evidence>
<dbReference type="InterPro" id="IPR028978">
    <property type="entry name" value="Chorismate_lyase_/UTRA_dom_sf"/>
</dbReference>
<dbReference type="Proteomes" id="UP000051006">
    <property type="component" value="Unassembled WGS sequence"/>
</dbReference>
<dbReference type="OrthoDB" id="9815017at2"/>
<reference evidence="5 6" key="1">
    <citation type="journal article" date="2015" name="Genome Announc.">
        <title>Expanding the biotechnology potential of lactobacilli through comparative genomics of 213 strains and associated genera.</title>
        <authorList>
            <person name="Sun Z."/>
            <person name="Harris H.M."/>
            <person name="McCann A."/>
            <person name="Guo C."/>
            <person name="Argimon S."/>
            <person name="Zhang W."/>
            <person name="Yang X."/>
            <person name="Jeffery I.B."/>
            <person name="Cooney J.C."/>
            <person name="Kagawa T.F."/>
            <person name="Liu W."/>
            <person name="Song Y."/>
            <person name="Salvetti E."/>
            <person name="Wrobel A."/>
            <person name="Rasinkangas P."/>
            <person name="Parkhill J."/>
            <person name="Rea M.C."/>
            <person name="O'Sullivan O."/>
            <person name="Ritari J."/>
            <person name="Douillard F.P."/>
            <person name="Paul Ross R."/>
            <person name="Yang R."/>
            <person name="Briner A.E."/>
            <person name="Felis G.E."/>
            <person name="de Vos W.M."/>
            <person name="Barrangou R."/>
            <person name="Klaenhammer T.R."/>
            <person name="Caufield P.W."/>
            <person name="Cui Y."/>
            <person name="Zhang H."/>
            <person name="O'Toole P.W."/>
        </authorList>
    </citation>
    <scope>NUCLEOTIDE SEQUENCE [LARGE SCALE GENOMIC DNA]</scope>
    <source>
        <strain evidence="5 6">DSM 24716</strain>
    </source>
</reference>
<dbReference type="PANTHER" id="PTHR44846:SF1">
    <property type="entry name" value="MANNOSYL-D-GLYCERATE TRANSPORT_METABOLISM SYSTEM REPRESSOR MNGR-RELATED"/>
    <property type="match status" value="1"/>
</dbReference>
<dbReference type="GO" id="GO:0003677">
    <property type="term" value="F:DNA binding"/>
    <property type="evidence" value="ECO:0007669"/>
    <property type="project" value="UniProtKB-KW"/>
</dbReference>
<dbReference type="PROSITE" id="PS50949">
    <property type="entry name" value="HTH_GNTR"/>
    <property type="match status" value="1"/>
</dbReference>
<keyword evidence="6" id="KW-1185">Reference proteome</keyword>
<comment type="caution">
    <text evidence="5">The sequence shown here is derived from an EMBL/GenBank/DDBJ whole genome shotgun (WGS) entry which is preliminary data.</text>
</comment>
<dbReference type="Pfam" id="PF00392">
    <property type="entry name" value="GntR"/>
    <property type="match status" value="1"/>
</dbReference>
<dbReference type="SUPFAM" id="SSF64288">
    <property type="entry name" value="Chorismate lyase-like"/>
    <property type="match status" value="1"/>
</dbReference>
<gene>
    <name evidence="5" type="ORF">IV57_GL000557</name>
</gene>
<feature type="domain" description="HTH gntR-type" evidence="4">
    <location>
        <begin position="3"/>
        <end position="69"/>
    </location>
</feature>
<evidence type="ECO:0000313" key="5">
    <source>
        <dbReference type="EMBL" id="KRN99132.1"/>
    </source>
</evidence>
<keyword evidence="2" id="KW-0238">DNA-binding</keyword>
<organism evidence="5 6">
    <name type="scientific">Companilactobacillus kimchiensis</name>
    <dbReference type="NCBI Taxonomy" id="993692"/>
    <lineage>
        <taxon>Bacteria</taxon>
        <taxon>Bacillati</taxon>
        <taxon>Bacillota</taxon>
        <taxon>Bacilli</taxon>
        <taxon>Lactobacillales</taxon>
        <taxon>Lactobacillaceae</taxon>
        <taxon>Companilactobacillus</taxon>
    </lineage>
</organism>
<dbReference type="Pfam" id="PF07702">
    <property type="entry name" value="UTRA"/>
    <property type="match status" value="1"/>
</dbReference>
<dbReference type="InterPro" id="IPR050679">
    <property type="entry name" value="Bact_HTH_transcr_reg"/>
</dbReference>
<dbReference type="PATRIC" id="fig|993692.3.peg.563"/>
<dbReference type="InterPro" id="IPR036388">
    <property type="entry name" value="WH-like_DNA-bd_sf"/>
</dbReference>
<dbReference type="Gene3D" id="1.10.10.10">
    <property type="entry name" value="Winged helix-like DNA-binding domain superfamily/Winged helix DNA-binding domain"/>
    <property type="match status" value="1"/>
</dbReference>
<evidence type="ECO:0000256" key="2">
    <source>
        <dbReference type="ARBA" id="ARBA00023125"/>
    </source>
</evidence>
<evidence type="ECO:0000256" key="3">
    <source>
        <dbReference type="ARBA" id="ARBA00023163"/>
    </source>
</evidence>
<dbReference type="AlphaFoldDB" id="A0A0R2LHU6"/>
<dbReference type="InterPro" id="IPR036390">
    <property type="entry name" value="WH_DNA-bd_sf"/>
</dbReference>
<dbReference type="GO" id="GO:0003700">
    <property type="term" value="F:DNA-binding transcription factor activity"/>
    <property type="evidence" value="ECO:0007669"/>
    <property type="project" value="InterPro"/>
</dbReference>
<dbReference type="InterPro" id="IPR000524">
    <property type="entry name" value="Tscrpt_reg_HTH_GntR"/>
</dbReference>
<keyword evidence="1" id="KW-0805">Transcription regulation</keyword>